<comment type="caution">
    <text evidence="1">The sequence shown here is derived from an EMBL/GenBank/DDBJ whole genome shotgun (WGS) entry which is preliminary data.</text>
</comment>
<evidence type="ECO:0000313" key="2">
    <source>
        <dbReference type="Proteomes" id="UP001500791"/>
    </source>
</evidence>
<dbReference type="RefSeq" id="WP_167175826.1">
    <property type="nucleotide sequence ID" value="NZ_BAAAEJ010000003.1"/>
</dbReference>
<reference evidence="1 2" key="1">
    <citation type="journal article" date="2019" name="Int. J. Syst. Evol. Microbiol.">
        <title>The Global Catalogue of Microorganisms (GCM) 10K type strain sequencing project: providing services to taxonomists for standard genome sequencing and annotation.</title>
        <authorList>
            <consortium name="The Broad Institute Genomics Platform"/>
            <consortium name="The Broad Institute Genome Sequencing Center for Infectious Disease"/>
            <person name="Wu L."/>
            <person name="Ma J."/>
        </authorList>
    </citation>
    <scope>NUCLEOTIDE SEQUENCE [LARGE SCALE GENOMIC DNA]</scope>
    <source>
        <strain evidence="1 2">JCM 13476</strain>
    </source>
</reference>
<name>A0ABN0Y270_9CAUL</name>
<dbReference type="Proteomes" id="UP001500791">
    <property type="component" value="Unassembled WGS sequence"/>
</dbReference>
<dbReference type="PANTHER" id="PTHR41260:SF1">
    <property type="entry name" value="PROTEIN ECSC"/>
    <property type="match status" value="1"/>
</dbReference>
<evidence type="ECO:0000313" key="1">
    <source>
        <dbReference type="EMBL" id="GAA0380664.1"/>
    </source>
</evidence>
<dbReference type="Pfam" id="PF12787">
    <property type="entry name" value="EcsC"/>
    <property type="match status" value="1"/>
</dbReference>
<dbReference type="PANTHER" id="PTHR41260">
    <property type="entry name" value="PROTEIN ECSC"/>
    <property type="match status" value="1"/>
</dbReference>
<accession>A0ABN0Y270</accession>
<organism evidence="1 2">
    <name type="scientific">Brevundimonas terrae</name>
    <dbReference type="NCBI Taxonomy" id="363631"/>
    <lineage>
        <taxon>Bacteria</taxon>
        <taxon>Pseudomonadati</taxon>
        <taxon>Pseudomonadota</taxon>
        <taxon>Alphaproteobacteria</taxon>
        <taxon>Caulobacterales</taxon>
        <taxon>Caulobacteraceae</taxon>
        <taxon>Brevundimonas</taxon>
    </lineage>
</organism>
<sequence>MASKNNLTGYENRALTTALTWRTRQQKRPGVWDRTTRATQDRINNIIPEPVHKVVTAVMKQMTQAIVTGSGWMTARPRSEGTLQERELAVRNLMKTYRTTASIEGGVAGAGGFVLAAVDLPALMAIKIKLLFEICALYGHDSRDPAERLFILRIFHMAFSSARQRPHALAALEASYPDKEGEPVELDWRQFQLEYRDYIDLAKLAQLLPVVGAPVGAVANWRLTTHVANTAIQAYRLRWFNEADPS</sequence>
<keyword evidence="2" id="KW-1185">Reference proteome</keyword>
<dbReference type="InterPro" id="IPR024787">
    <property type="entry name" value="EcsC"/>
</dbReference>
<protein>
    <submittedName>
        <fullName evidence="1">EcsC family protein</fullName>
    </submittedName>
</protein>
<proteinExistence type="predicted"/>
<dbReference type="EMBL" id="BAAAEJ010000003">
    <property type="protein sequence ID" value="GAA0380664.1"/>
    <property type="molecule type" value="Genomic_DNA"/>
</dbReference>
<gene>
    <name evidence="1" type="ORF">GCM10009093_04550</name>
</gene>